<keyword evidence="8 9" id="KW-0694">RNA-binding</keyword>
<dbReference type="EMBL" id="AOSV01000040">
    <property type="protein sequence ID" value="EMG35676.1"/>
    <property type="molecule type" value="Genomic_DNA"/>
</dbReference>
<keyword evidence="9" id="KW-0963">Cytoplasm</keyword>
<dbReference type="Gene3D" id="3.30.160.20">
    <property type="match status" value="1"/>
</dbReference>
<comment type="catalytic activity">
    <reaction evidence="1 9">
        <text>Endonucleolytic cleavage to 5'-phosphomonoester.</text>
        <dbReference type="EC" id="3.1.26.3"/>
    </reaction>
</comment>
<organism evidence="12 13">
    <name type="scientific">Desulfocurvibacter africanus PCS</name>
    <dbReference type="NCBI Taxonomy" id="1262666"/>
    <lineage>
        <taxon>Bacteria</taxon>
        <taxon>Pseudomonadati</taxon>
        <taxon>Thermodesulfobacteriota</taxon>
        <taxon>Desulfovibrionia</taxon>
        <taxon>Desulfovibrionales</taxon>
        <taxon>Desulfovibrionaceae</taxon>
        <taxon>Desulfocurvibacter</taxon>
    </lineage>
</organism>
<dbReference type="GO" id="GO:0046872">
    <property type="term" value="F:metal ion binding"/>
    <property type="evidence" value="ECO:0007669"/>
    <property type="project" value="UniProtKB-KW"/>
</dbReference>
<dbReference type="RefSeq" id="WP_005989614.1">
    <property type="nucleotide sequence ID" value="NZ_AOSV01000040.1"/>
</dbReference>
<feature type="active site" evidence="9">
    <location>
        <position position="125"/>
    </location>
</feature>
<name>M5PZ99_DESAF</name>
<feature type="domain" description="RNase III" evidence="11">
    <location>
        <begin position="8"/>
        <end position="136"/>
    </location>
</feature>
<keyword evidence="9" id="KW-0479">Metal-binding</keyword>
<protein>
    <recommendedName>
        <fullName evidence="9">Ribonuclease 3</fullName>
        <ecNumber evidence="9">3.1.26.3</ecNumber>
    </recommendedName>
    <alternativeName>
        <fullName evidence="9">Ribonuclease III</fullName>
        <shortName evidence="9">RNase III</shortName>
    </alternativeName>
</protein>
<dbReference type="InterPro" id="IPR036389">
    <property type="entry name" value="RNase_III_sf"/>
</dbReference>
<evidence type="ECO:0000313" key="12">
    <source>
        <dbReference type="EMBL" id="EMG35676.1"/>
    </source>
</evidence>
<dbReference type="SUPFAM" id="SSF69065">
    <property type="entry name" value="RNase III domain-like"/>
    <property type="match status" value="1"/>
</dbReference>
<evidence type="ECO:0000256" key="3">
    <source>
        <dbReference type="ARBA" id="ARBA00022552"/>
    </source>
</evidence>
<dbReference type="GO" id="GO:0004525">
    <property type="term" value="F:ribonuclease III activity"/>
    <property type="evidence" value="ECO:0007669"/>
    <property type="project" value="UniProtKB-UniRule"/>
</dbReference>
<comment type="subcellular location">
    <subcellularLocation>
        <location evidence="9">Cytoplasm</location>
    </subcellularLocation>
</comment>
<comment type="similarity">
    <text evidence="2">Belongs to the ribonuclease III family.</text>
</comment>
<keyword evidence="9" id="KW-0699">rRNA-binding</keyword>
<sequence length="233" mass="26176">MPMDMDRLAAIQAQLDYHFGQPAYLARALTHSSYANEHELPLESNERLEFLGDAVLELTISECLFQRFPMAHEGQLTRIRSRLVKEKTLAQRARDLGLDRLILLGRGEESQGGRDRDSVLADALEALLGAVFIDGGYLAAREFVSRTFQDLLPETADLPKVKDYKTKLQEITQQRFKKRPIYAQLGTRGPDHARIYEVEVRLPEGASFAATGASLKRAEQNAARLAIEHLGED</sequence>
<gene>
    <name evidence="9" type="primary">rnc</name>
    <name evidence="12" type="ORF">PCS_03503</name>
</gene>
<evidence type="ECO:0000256" key="7">
    <source>
        <dbReference type="ARBA" id="ARBA00022801"/>
    </source>
</evidence>
<dbReference type="GO" id="GO:0005737">
    <property type="term" value="C:cytoplasm"/>
    <property type="evidence" value="ECO:0007669"/>
    <property type="project" value="UniProtKB-SubCell"/>
</dbReference>
<keyword evidence="4 9" id="KW-0507">mRNA processing</keyword>
<evidence type="ECO:0000256" key="4">
    <source>
        <dbReference type="ARBA" id="ARBA00022664"/>
    </source>
</evidence>
<evidence type="ECO:0000256" key="8">
    <source>
        <dbReference type="ARBA" id="ARBA00022884"/>
    </source>
</evidence>
<dbReference type="PROSITE" id="PS50137">
    <property type="entry name" value="DS_RBD"/>
    <property type="match status" value="1"/>
</dbReference>
<comment type="subunit">
    <text evidence="9">Homodimer.</text>
</comment>
<keyword evidence="3 9" id="KW-0698">rRNA processing</keyword>
<dbReference type="PROSITE" id="PS50142">
    <property type="entry name" value="RNASE_3_2"/>
    <property type="match status" value="1"/>
</dbReference>
<evidence type="ECO:0000259" key="11">
    <source>
        <dbReference type="PROSITE" id="PS50142"/>
    </source>
</evidence>
<feature type="active site" evidence="9">
    <location>
        <position position="53"/>
    </location>
</feature>
<dbReference type="GO" id="GO:0010468">
    <property type="term" value="P:regulation of gene expression"/>
    <property type="evidence" value="ECO:0007669"/>
    <property type="project" value="TreeGrafter"/>
</dbReference>
<keyword evidence="5 9" id="KW-0540">Nuclease</keyword>
<dbReference type="CDD" id="cd10845">
    <property type="entry name" value="DSRM_RNAse_III_family"/>
    <property type="match status" value="1"/>
</dbReference>
<dbReference type="PROSITE" id="PS00517">
    <property type="entry name" value="RNASE_3_1"/>
    <property type="match status" value="1"/>
</dbReference>
<evidence type="ECO:0000256" key="2">
    <source>
        <dbReference type="ARBA" id="ARBA00010183"/>
    </source>
</evidence>
<feature type="binding site" evidence="9">
    <location>
        <position position="49"/>
    </location>
    <ligand>
        <name>Mg(2+)</name>
        <dbReference type="ChEBI" id="CHEBI:18420"/>
    </ligand>
</feature>
<evidence type="ECO:0000313" key="13">
    <source>
        <dbReference type="Proteomes" id="UP000011922"/>
    </source>
</evidence>
<dbReference type="EC" id="3.1.26.3" evidence="9"/>
<dbReference type="SUPFAM" id="SSF54768">
    <property type="entry name" value="dsRNA-binding domain-like"/>
    <property type="match status" value="1"/>
</dbReference>
<dbReference type="Gene3D" id="1.10.1520.10">
    <property type="entry name" value="Ribonuclease III domain"/>
    <property type="match status" value="1"/>
</dbReference>
<dbReference type="Pfam" id="PF00035">
    <property type="entry name" value="dsrm"/>
    <property type="match status" value="1"/>
</dbReference>
<dbReference type="SMART" id="SM00358">
    <property type="entry name" value="DSRM"/>
    <property type="match status" value="1"/>
</dbReference>
<dbReference type="GO" id="GO:0006397">
    <property type="term" value="P:mRNA processing"/>
    <property type="evidence" value="ECO:0007669"/>
    <property type="project" value="UniProtKB-UniRule"/>
</dbReference>
<keyword evidence="9" id="KW-0819">tRNA processing</keyword>
<comment type="function">
    <text evidence="9">Digests double-stranded RNA. Involved in the processing of primary rRNA transcript to yield the immediate precursors to the large and small rRNAs (23S and 16S). Processes some mRNAs, and tRNAs when they are encoded in the rRNA operon. Processes pre-crRNA and tracrRNA of type II CRISPR loci if present in the organism.</text>
</comment>
<keyword evidence="7 9" id="KW-0378">Hydrolase</keyword>
<dbReference type="FunFam" id="1.10.1520.10:FF:000001">
    <property type="entry name" value="Ribonuclease 3"/>
    <property type="match status" value="1"/>
</dbReference>
<evidence type="ECO:0000256" key="6">
    <source>
        <dbReference type="ARBA" id="ARBA00022759"/>
    </source>
</evidence>
<accession>M5PZ99</accession>
<evidence type="ECO:0000259" key="10">
    <source>
        <dbReference type="PROSITE" id="PS50137"/>
    </source>
</evidence>
<keyword evidence="6 9" id="KW-0255">Endonuclease</keyword>
<dbReference type="PANTHER" id="PTHR11207:SF0">
    <property type="entry name" value="RIBONUCLEASE 3"/>
    <property type="match status" value="1"/>
</dbReference>
<evidence type="ECO:0000256" key="1">
    <source>
        <dbReference type="ARBA" id="ARBA00000109"/>
    </source>
</evidence>
<feature type="binding site" evidence="9">
    <location>
        <position position="125"/>
    </location>
    <ligand>
        <name>Mg(2+)</name>
        <dbReference type="ChEBI" id="CHEBI:18420"/>
    </ligand>
</feature>
<dbReference type="GO" id="GO:0008033">
    <property type="term" value="P:tRNA processing"/>
    <property type="evidence" value="ECO:0007669"/>
    <property type="project" value="UniProtKB-KW"/>
</dbReference>
<comment type="cofactor">
    <cofactor evidence="9">
        <name>Mg(2+)</name>
        <dbReference type="ChEBI" id="CHEBI:18420"/>
    </cofactor>
</comment>
<dbReference type="AlphaFoldDB" id="M5PZ99"/>
<feature type="binding site" evidence="9">
    <location>
        <position position="122"/>
    </location>
    <ligand>
        <name>Mg(2+)</name>
        <dbReference type="ChEBI" id="CHEBI:18420"/>
    </ligand>
</feature>
<dbReference type="Pfam" id="PF14622">
    <property type="entry name" value="Ribonucleas_3_3"/>
    <property type="match status" value="1"/>
</dbReference>
<proteinExistence type="inferred from homology"/>
<dbReference type="SMART" id="SM00535">
    <property type="entry name" value="RIBOc"/>
    <property type="match status" value="1"/>
</dbReference>
<dbReference type="GO" id="GO:0003725">
    <property type="term" value="F:double-stranded RNA binding"/>
    <property type="evidence" value="ECO:0007669"/>
    <property type="project" value="TreeGrafter"/>
</dbReference>
<dbReference type="CDD" id="cd00593">
    <property type="entry name" value="RIBOc"/>
    <property type="match status" value="1"/>
</dbReference>
<keyword evidence="9" id="KW-0460">Magnesium</keyword>
<reference evidence="12 13" key="1">
    <citation type="journal article" date="2013" name="Genome Announc.">
        <title>Draft Genome Sequence for Desulfovibrio africanus Strain PCS.</title>
        <authorList>
            <person name="Brown S.D."/>
            <person name="Utturkar S.M."/>
            <person name="Arkin A.P."/>
            <person name="Deutschbauer A.M."/>
            <person name="Elias D.A."/>
            <person name="Hazen T.C."/>
            <person name="Chakraborty R."/>
        </authorList>
    </citation>
    <scope>NUCLEOTIDE SEQUENCE [LARGE SCALE GENOMIC DNA]</scope>
    <source>
        <strain evidence="12 13">PCS</strain>
    </source>
</reference>
<dbReference type="Proteomes" id="UP000011922">
    <property type="component" value="Unassembled WGS sequence"/>
</dbReference>
<dbReference type="InterPro" id="IPR014720">
    <property type="entry name" value="dsRBD_dom"/>
</dbReference>
<dbReference type="PANTHER" id="PTHR11207">
    <property type="entry name" value="RIBONUCLEASE III"/>
    <property type="match status" value="1"/>
</dbReference>
<dbReference type="GO" id="GO:0006364">
    <property type="term" value="P:rRNA processing"/>
    <property type="evidence" value="ECO:0007669"/>
    <property type="project" value="UniProtKB-UniRule"/>
</dbReference>
<dbReference type="HAMAP" id="MF_00104">
    <property type="entry name" value="RNase_III"/>
    <property type="match status" value="1"/>
</dbReference>
<evidence type="ECO:0000256" key="9">
    <source>
        <dbReference type="HAMAP-Rule" id="MF_00104"/>
    </source>
</evidence>
<dbReference type="NCBIfam" id="TIGR02191">
    <property type="entry name" value="RNaseIII"/>
    <property type="match status" value="1"/>
</dbReference>
<evidence type="ECO:0000256" key="5">
    <source>
        <dbReference type="ARBA" id="ARBA00022722"/>
    </source>
</evidence>
<feature type="domain" description="DRBM" evidence="10">
    <location>
        <begin position="163"/>
        <end position="232"/>
    </location>
</feature>
<comment type="caution">
    <text evidence="12">The sequence shown here is derived from an EMBL/GenBank/DDBJ whole genome shotgun (WGS) entry which is preliminary data.</text>
</comment>
<dbReference type="GO" id="GO:0019843">
    <property type="term" value="F:rRNA binding"/>
    <property type="evidence" value="ECO:0007669"/>
    <property type="project" value="UniProtKB-KW"/>
</dbReference>
<dbReference type="OrthoDB" id="9805026at2"/>
<dbReference type="InterPro" id="IPR000999">
    <property type="entry name" value="RNase_III_dom"/>
</dbReference>
<dbReference type="PATRIC" id="fig|1262666.3.peg.3566"/>
<dbReference type="InterPro" id="IPR011907">
    <property type="entry name" value="RNase_III"/>
</dbReference>